<dbReference type="InterPro" id="IPR025287">
    <property type="entry name" value="WAK_GUB"/>
</dbReference>
<evidence type="ECO:0000256" key="2">
    <source>
        <dbReference type="ARBA" id="ARBA00004167"/>
    </source>
</evidence>
<protein>
    <recommendedName>
        <fullName evidence="4">RING-type E3 ubiquitin transferase</fullName>
        <ecNumber evidence="4">2.3.2.27</ecNumber>
    </recommendedName>
</protein>
<dbReference type="EC" id="2.3.2.27" evidence="4"/>
<evidence type="ECO:0000256" key="10">
    <source>
        <dbReference type="ARBA" id="ARBA00022786"/>
    </source>
</evidence>
<evidence type="ECO:0000256" key="4">
    <source>
        <dbReference type="ARBA" id="ARBA00012483"/>
    </source>
</evidence>
<feature type="non-terminal residue" evidence="17">
    <location>
        <position position="1"/>
    </location>
</feature>
<evidence type="ECO:0000313" key="17">
    <source>
        <dbReference type="EMBL" id="EYU32241.1"/>
    </source>
</evidence>
<dbReference type="PANTHER" id="PTHR46279:SF2">
    <property type="entry name" value="RING-H2 FINGER PROTEIN ATL21A-RELATED"/>
    <property type="match status" value="1"/>
</dbReference>
<dbReference type="SUPFAM" id="SSF57850">
    <property type="entry name" value="RING/U-box"/>
    <property type="match status" value="1"/>
</dbReference>
<dbReference type="PROSITE" id="PS50089">
    <property type="entry name" value="ZF_RING_2"/>
    <property type="match status" value="1"/>
</dbReference>
<evidence type="ECO:0000256" key="6">
    <source>
        <dbReference type="ARBA" id="ARBA00022692"/>
    </source>
</evidence>
<evidence type="ECO:0000256" key="9">
    <source>
        <dbReference type="ARBA" id="ARBA00022771"/>
    </source>
</evidence>
<reference evidence="17 18" key="1">
    <citation type="journal article" date="2013" name="Proc. Natl. Acad. Sci. U.S.A.">
        <title>Fine-scale variation in meiotic recombination in Mimulus inferred from population shotgun sequencing.</title>
        <authorList>
            <person name="Hellsten U."/>
            <person name="Wright K.M."/>
            <person name="Jenkins J."/>
            <person name="Shu S."/>
            <person name="Yuan Y."/>
            <person name="Wessler S.R."/>
            <person name="Schmutz J."/>
            <person name="Willis J.H."/>
            <person name="Rokhsar D.S."/>
        </authorList>
    </citation>
    <scope>NUCLEOTIDE SEQUENCE [LARGE SCALE GENOMIC DNA]</scope>
    <source>
        <strain evidence="18">cv. DUN x IM62</strain>
    </source>
</reference>
<sequence>FSLDYPFALQDENLENGCTYTTLSCNETLGIGTPILNLPFSRSFYVRYIEYHQKYIRLFDPGNCLMSRLIKNSLNLSSSNFEAVSYENYTFYTCPSDSDIIRKYVFAIDCLSNKTNSTVASASVPSDLMLETGCTVVGSWLLPVFITGQFEFHGINSDLYLTWNSASCRACEEDDHQTDNGGHKEKLWSRFAESAYFVPSFVATAMFVVICLLQITKSVADRNERSYDQSDAATSAPQNADGLDESKIRIRAYTELVVLSESRRNMGNDFSNIACSICLEIYVDEDNLRKIAKCGHLFHADCIELWLRKNGTCPRLLSCIAATAPAAEVATPLQTTTTAAVLPPQITIFGRCISAGEAMTCHDRSKLVYYYILPSS</sequence>
<evidence type="ECO:0000256" key="13">
    <source>
        <dbReference type="ARBA" id="ARBA00023136"/>
    </source>
</evidence>
<feature type="domain" description="RING-type" evidence="16">
    <location>
        <begin position="275"/>
        <end position="314"/>
    </location>
</feature>
<keyword evidence="11" id="KW-0862">Zinc</keyword>
<evidence type="ECO:0000259" key="16">
    <source>
        <dbReference type="PROSITE" id="PS50089"/>
    </source>
</evidence>
<dbReference type="Proteomes" id="UP000030748">
    <property type="component" value="Unassembled WGS sequence"/>
</dbReference>
<keyword evidence="12" id="KW-1133">Transmembrane helix</keyword>
<keyword evidence="10" id="KW-0833">Ubl conjugation pathway</keyword>
<name>A0A022QWH0_ERYGU</name>
<dbReference type="AlphaFoldDB" id="A0A022QWH0"/>
<dbReference type="GO" id="GO:0061630">
    <property type="term" value="F:ubiquitin protein ligase activity"/>
    <property type="evidence" value="ECO:0007669"/>
    <property type="project" value="UniProtKB-EC"/>
</dbReference>
<dbReference type="PANTHER" id="PTHR46279">
    <property type="entry name" value="RING/U-BOX SUPERFAMILY PROTEIN"/>
    <property type="match status" value="1"/>
</dbReference>
<dbReference type="GO" id="GO:0008270">
    <property type="term" value="F:zinc ion binding"/>
    <property type="evidence" value="ECO:0007669"/>
    <property type="project" value="UniProtKB-KW"/>
</dbReference>
<keyword evidence="7" id="KW-0479">Metal-binding</keyword>
<evidence type="ECO:0000256" key="3">
    <source>
        <dbReference type="ARBA" id="ARBA00004906"/>
    </source>
</evidence>
<comment type="catalytic activity">
    <reaction evidence="1">
        <text>S-ubiquitinyl-[E2 ubiquitin-conjugating enzyme]-L-cysteine + [acceptor protein]-L-lysine = [E2 ubiquitin-conjugating enzyme]-L-cysteine + N(6)-ubiquitinyl-[acceptor protein]-L-lysine.</text>
        <dbReference type="EC" id="2.3.2.27"/>
    </reaction>
</comment>
<evidence type="ECO:0000256" key="5">
    <source>
        <dbReference type="ARBA" id="ARBA00022679"/>
    </source>
</evidence>
<evidence type="ECO:0000256" key="11">
    <source>
        <dbReference type="ARBA" id="ARBA00022833"/>
    </source>
</evidence>
<dbReference type="EMBL" id="KI630880">
    <property type="protein sequence ID" value="EYU32241.1"/>
    <property type="molecule type" value="Genomic_DNA"/>
</dbReference>
<evidence type="ECO:0000313" key="18">
    <source>
        <dbReference type="Proteomes" id="UP000030748"/>
    </source>
</evidence>
<organism evidence="17 18">
    <name type="scientific">Erythranthe guttata</name>
    <name type="common">Yellow monkey flower</name>
    <name type="synonym">Mimulus guttatus</name>
    <dbReference type="NCBI Taxonomy" id="4155"/>
    <lineage>
        <taxon>Eukaryota</taxon>
        <taxon>Viridiplantae</taxon>
        <taxon>Streptophyta</taxon>
        <taxon>Embryophyta</taxon>
        <taxon>Tracheophyta</taxon>
        <taxon>Spermatophyta</taxon>
        <taxon>Magnoliopsida</taxon>
        <taxon>eudicotyledons</taxon>
        <taxon>Gunneridae</taxon>
        <taxon>Pentapetalae</taxon>
        <taxon>asterids</taxon>
        <taxon>lamiids</taxon>
        <taxon>Lamiales</taxon>
        <taxon>Phrymaceae</taxon>
        <taxon>Erythranthe</taxon>
    </lineage>
</organism>
<dbReference type="Pfam" id="PF13639">
    <property type="entry name" value="zf-RING_2"/>
    <property type="match status" value="1"/>
</dbReference>
<evidence type="ECO:0000256" key="12">
    <source>
        <dbReference type="ARBA" id="ARBA00022989"/>
    </source>
</evidence>
<comment type="pathway">
    <text evidence="3">Protein modification; protein ubiquitination.</text>
</comment>
<keyword evidence="13" id="KW-0472">Membrane</keyword>
<evidence type="ECO:0000256" key="7">
    <source>
        <dbReference type="ARBA" id="ARBA00022723"/>
    </source>
</evidence>
<keyword evidence="8" id="KW-0732">Signal</keyword>
<dbReference type="Gene3D" id="3.30.40.10">
    <property type="entry name" value="Zinc/RING finger domain, C3HC4 (zinc finger)"/>
    <property type="match status" value="1"/>
</dbReference>
<dbReference type="InterPro" id="IPR013083">
    <property type="entry name" value="Znf_RING/FYVE/PHD"/>
</dbReference>
<dbReference type="InterPro" id="IPR046948">
    <property type="entry name" value="ATL20-22-like"/>
</dbReference>
<keyword evidence="18" id="KW-1185">Reference proteome</keyword>
<dbReference type="Pfam" id="PF13947">
    <property type="entry name" value="GUB_WAK_bind"/>
    <property type="match status" value="1"/>
</dbReference>
<evidence type="ECO:0000256" key="1">
    <source>
        <dbReference type="ARBA" id="ARBA00000900"/>
    </source>
</evidence>
<keyword evidence="9 15" id="KW-0863">Zinc-finger</keyword>
<dbReference type="GO" id="GO:0016020">
    <property type="term" value="C:membrane"/>
    <property type="evidence" value="ECO:0007669"/>
    <property type="project" value="UniProtKB-SubCell"/>
</dbReference>
<keyword evidence="5" id="KW-0808">Transferase</keyword>
<evidence type="ECO:0000256" key="14">
    <source>
        <dbReference type="ARBA" id="ARBA00024209"/>
    </source>
</evidence>
<evidence type="ECO:0000256" key="8">
    <source>
        <dbReference type="ARBA" id="ARBA00022729"/>
    </source>
</evidence>
<keyword evidence="6" id="KW-0812">Transmembrane</keyword>
<dbReference type="SMART" id="SM00184">
    <property type="entry name" value="RING"/>
    <property type="match status" value="1"/>
</dbReference>
<comment type="subcellular location">
    <subcellularLocation>
        <location evidence="2">Membrane</location>
        <topology evidence="2">Single-pass membrane protein</topology>
    </subcellularLocation>
</comment>
<evidence type="ECO:0000256" key="15">
    <source>
        <dbReference type="PROSITE-ProRule" id="PRU00175"/>
    </source>
</evidence>
<comment type="similarity">
    <text evidence="14">Belongs to the RING-type zinc finger family. ATL subfamily.</text>
</comment>
<proteinExistence type="inferred from homology"/>
<accession>A0A022QWH0</accession>
<gene>
    <name evidence="17" type="ORF">MIMGU_mgv1a023626mg</name>
</gene>
<dbReference type="InterPro" id="IPR001841">
    <property type="entry name" value="Znf_RING"/>
</dbReference>